<dbReference type="Gene3D" id="3.40.50.720">
    <property type="entry name" value="NAD(P)-binding Rossmann-like Domain"/>
    <property type="match status" value="1"/>
</dbReference>
<dbReference type="InterPro" id="IPR036291">
    <property type="entry name" value="NAD(P)-bd_dom_sf"/>
</dbReference>
<comment type="caution">
    <text evidence="2">The sequence shown here is derived from an EMBL/GenBank/DDBJ whole genome shotgun (WGS) entry which is preliminary data.</text>
</comment>
<evidence type="ECO:0000313" key="2">
    <source>
        <dbReference type="EMBL" id="TCS35110.1"/>
    </source>
</evidence>
<sequence>MSKFSILITGANGFVGQALVHRLQQEPAIRIRKALRSTPASTDDTVGIGDIGPNTDWTKALVGIDAVIHCAARVHVMHDAGSAESLERFRQVNVEGTRRLALQAAAAGVRRLVLVSSVKVNGESTSGRLPYRHDEPPAPQDAYGISKHEAEQALWEVARTTGIEAVVVRPPLVYGPGVKANFQSLMQAVACGVPLPFGLSNNCRSMVYLGNLVDLLQRCATDPRAPGNIFLAGDGSDMSTGELVRQLAHAVQRRPRLLPVPPSLMRIVARILGKSAVAERVLGSLQVDIRHTCTTLDWQPPFSVAQGLQETVAPLLGSPRV</sequence>
<dbReference type="Proteomes" id="UP000295382">
    <property type="component" value="Unassembled WGS sequence"/>
</dbReference>
<keyword evidence="3" id="KW-1185">Reference proteome</keyword>
<dbReference type="Pfam" id="PF01370">
    <property type="entry name" value="Epimerase"/>
    <property type="match status" value="1"/>
</dbReference>
<accession>A0A4R3HR43</accession>
<dbReference type="InterPro" id="IPR050177">
    <property type="entry name" value="Lipid_A_modif_metabolic_enz"/>
</dbReference>
<evidence type="ECO:0000259" key="1">
    <source>
        <dbReference type="Pfam" id="PF01370"/>
    </source>
</evidence>
<dbReference type="InterPro" id="IPR001509">
    <property type="entry name" value="Epimerase_deHydtase"/>
</dbReference>
<protein>
    <submittedName>
        <fullName evidence="2">Nucleoside-diphosphate-sugar epimerase</fullName>
    </submittedName>
</protein>
<dbReference type="PANTHER" id="PTHR43245:SF58">
    <property type="entry name" value="BLL5923 PROTEIN"/>
    <property type="match status" value="1"/>
</dbReference>
<gene>
    <name evidence="2" type="ORF">EDC30_11123</name>
</gene>
<dbReference type="PANTHER" id="PTHR43245">
    <property type="entry name" value="BIFUNCTIONAL POLYMYXIN RESISTANCE PROTEIN ARNA"/>
    <property type="match status" value="1"/>
</dbReference>
<dbReference type="SUPFAM" id="SSF51735">
    <property type="entry name" value="NAD(P)-binding Rossmann-fold domains"/>
    <property type="match status" value="1"/>
</dbReference>
<dbReference type="RefSeq" id="WP_132259698.1">
    <property type="nucleotide sequence ID" value="NZ_SLZQ01000011.1"/>
</dbReference>
<dbReference type="CDD" id="cd05232">
    <property type="entry name" value="UDP_G4E_4_SDR_e"/>
    <property type="match status" value="1"/>
</dbReference>
<organism evidence="2 3">
    <name type="scientific">Paucimonas lemoignei</name>
    <name type="common">Pseudomonas lemoignei</name>
    <dbReference type="NCBI Taxonomy" id="29443"/>
    <lineage>
        <taxon>Bacteria</taxon>
        <taxon>Pseudomonadati</taxon>
        <taxon>Pseudomonadota</taxon>
        <taxon>Betaproteobacteria</taxon>
        <taxon>Burkholderiales</taxon>
        <taxon>Burkholderiaceae</taxon>
        <taxon>Paucimonas</taxon>
    </lineage>
</organism>
<feature type="domain" description="NAD-dependent epimerase/dehydratase" evidence="1">
    <location>
        <begin position="6"/>
        <end position="225"/>
    </location>
</feature>
<dbReference type="OrthoDB" id="9801056at2"/>
<dbReference type="EMBL" id="SLZQ01000011">
    <property type="protein sequence ID" value="TCS35110.1"/>
    <property type="molecule type" value="Genomic_DNA"/>
</dbReference>
<name>A0A4R3HR43_PAULE</name>
<proteinExistence type="predicted"/>
<reference evidence="2 3" key="1">
    <citation type="submission" date="2019-03" db="EMBL/GenBank/DDBJ databases">
        <title>Genomic Encyclopedia of Type Strains, Phase IV (KMG-IV): sequencing the most valuable type-strain genomes for metagenomic binning, comparative biology and taxonomic classification.</title>
        <authorList>
            <person name="Goeker M."/>
        </authorList>
    </citation>
    <scope>NUCLEOTIDE SEQUENCE [LARGE SCALE GENOMIC DNA]</scope>
    <source>
        <strain evidence="2 3">DSM 7445</strain>
    </source>
</reference>
<evidence type="ECO:0000313" key="3">
    <source>
        <dbReference type="Proteomes" id="UP000295382"/>
    </source>
</evidence>
<dbReference type="AlphaFoldDB" id="A0A4R3HR43"/>